<keyword evidence="2" id="KW-0132">Cell division</keyword>
<dbReference type="HAMAP" id="MF_02204">
    <property type="entry name" value="Pal"/>
    <property type="match status" value="1"/>
</dbReference>
<proteinExistence type="inferred from homology"/>
<dbReference type="NCBIfam" id="TIGR02802">
    <property type="entry name" value="Pal_lipo"/>
    <property type="match status" value="1"/>
</dbReference>
<dbReference type="GO" id="GO:0009279">
    <property type="term" value="C:cell outer membrane"/>
    <property type="evidence" value="ECO:0007669"/>
    <property type="project" value="UniProtKB-SubCell"/>
</dbReference>
<dbReference type="PANTHER" id="PTHR30329:SF21">
    <property type="entry name" value="LIPOPROTEIN YIAD-RELATED"/>
    <property type="match status" value="1"/>
</dbReference>
<keyword evidence="3" id="KW-0732">Signal</keyword>
<sequence>MKLIKLLVVMLALGWLAACSSTGGSKDGEVAVEDRGTSGAETSPAYEGATTSGVSDYGDLSIKSLSDPNSPLSQRVIYFAYDSDEVAPQDRELIAAHAAFLSANPDVKVSVEGHTDERGAREYNIALGERRAQAVRRMLEFQGVLPQQITTVSYGEEKPAVEGHDESAWSMNRRVELVYVGY</sequence>
<accession>A0A3B0Z5H2</accession>
<dbReference type="PRINTS" id="PR01021">
    <property type="entry name" value="OMPADOMAIN"/>
</dbReference>
<feature type="domain" description="OmpA-like" evidence="10">
    <location>
        <begin position="66"/>
        <end position="182"/>
    </location>
</feature>
<protein>
    <submittedName>
        <fullName evidence="11">Tol-Pal system peptidoglycan-associated lipoprotein PAL</fullName>
    </submittedName>
</protein>
<dbReference type="InterPro" id="IPR006665">
    <property type="entry name" value="OmpA-like"/>
</dbReference>
<keyword evidence="6" id="KW-0998">Cell outer membrane</keyword>
<evidence type="ECO:0000256" key="9">
    <source>
        <dbReference type="SAM" id="MobiDB-lite"/>
    </source>
</evidence>
<dbReference type="GO" id="GO:0051301">
    <property type="term" value="P:cell division"/>
    <property type="evidence" value="ECO:0007669"/>
    <property type="project" value="UniProtKB-KW"/>
</dbReference>
<dbReference type="CDD" id="cd07185">
    <property type="entry name" value="OmpA_C-like"/>
    <property type="match status" value="1"/>
</dbReference>
<evidence type="ECO:0000256" key="8">
    <source>
        <dbReference type="ARBA" id="ARBA00023306"/>
    </source>
</evidence>
<comment type="subcellular location">
    <subcellularLocation>
        <location evidence="1">Cell outer membrane</location>
    </subcellularLocation>
</comment>
<keyword evidence="7 11" id="KW-0449">Lipoprotein</keyword>
<dbReference type="InterPro" id="IPR036737">
    <property type="entry name" value="OmpA-like_sf"/>
</dbReference>
<keyword evidence="8" id="KW-0131">Cell cycle</keyword>
<evidence type="ECO:0000313" key="11">
    <source>
        <dbReference type="EMBL" id="VAW83443.1"/>
    </source>
</evidence>
<dbReference type="SUPFAM" id="SSF103088">
    <property type="entry name" value="OmpA-like"/>
    <property type="match status" value="1"/>
</dbReference>
<dbReference type="InterPro" id="IPR014169">
    <property type="entry name" value="Pal_lipo_C"/>
</dbReference>
<dbReference type="PROSITE" id="PS51257">
    <property type="entry name" value="PROKAR_LIPOPROTEIN"/>
    <property type="match status" value="1"/>
</dbReference>
<dbReference type="InterPro" id="IPR039001">
    <property type="entry name" value="Pal"/>
</dbReference>
<evidence type="ECO:0000256" key="5">
    <source>
        <dbReference type="ARBA" id="ARBA00023139"/>
    </source>
</evidence>
<gene>
    <name evidence="11" type="ORF">MNBD_GAMMA14-103</name>
</gene>
<name>A0A3B0Z5H2_9ZZZZ</name>
<dbReference type="PROSITE" id="PS51123">
    <property type="entry name" value="OMPA_2"/>
    <property type="match status" value="1"/>
</dbReference>
<dbReference type="EMBL" id="UOFM01000547">
    <property type="protein sequence ID" value="VAW83443.1"/>
    <property type="molecule type" value="Genomic_DNA"/>
</dbReference>
<evidence type="ECO:0000256" key="3">
    <source>
        <dbReference type="ARBA" id="ARBA00022729"/>
    </source>
</evidence>
<keyword evidence="5" id="KW-0564">Palmitate</keyword>
<organism evidence="11">
    <name type="scientific">hydrothermal vent metagenome</name>
    <dbReference type="NCBI Taxonomy" id="652676"/>
    <lineage>
        <taxon>unclassified sequences</taxon>
        <taxon>metagenomes</taxon>
        <taxon>ecological metagenomes</taxon>
    </lineage>
</organism>
<feature type="region of interest" description="Disordered" evidence="9">
    <location>
        <begin position="22"/>
        <end position="52"/>
    </location>
</feature>
<dbReference type="AlphaFoldDB" id="A0A3B0Z5H2"/>
<dbReference type="Gene3D" id="3.30.1330.60">
    <property type="entry name" value="OmpA-like domain"/>
    <property type="match status" value="1"/>
</dbReference>
<evidence type="ECO:0000256" key="6">
    <source>
        <dbReference type="ARBA" id="ARBA00023237"/>
    </source>
</evidence>
<feature type="compositionally biased region" description="Basic and acidic residues" evidence="9">
    <location>
        <begin position="26"/>
        <end position="36"/>
    </location>
</feature>
<evidence type="ECO:0000256" key="2">
    <source>
        <dbReference type="ARBA" id="ARBA00022618"/>
    </source>
</evidence>
<evidence type="ECO:0000256" key="7">
    <source>
        <dbReference type="ARBA" id="ARBA00023288"/>
    </source>
</evidence>
<dbReference type="PANTHER" id="PTHR30329">
    <property type="entry name" value="STATOR ELEMENT OF FLAGELLAR MOTOR COMPLEX"/>
    <property type="match status" value="1"/>
</dbReference>
<dbReference type="Pfam" id="PF00691">
    <property type="entry name" value="OmpA"/>
    <property type="match status" value="1"/>
</dbReference>
<evidence type="ECO:0000256" key="1">
    <source>
        <dbReference type="ARBA" id="ARBA00004442"/>
    </source>
</evidence>
<dbReference type="InterPro" id="IPR050330">
    <property type="entry name" value="Bact_OuterMem_StrucFunc"/>
</dbReference>
<keyword evidence="4" id="KW-0472">Membrane</keyword>
<reference evidence="11" key="1">
    <citation type="submission" date="2018-06" db="EMBL/GenBank/DDBJ databases">
        <authorList>
            <person name="Zhirakovskaya E."/>
        </authorList>
    </citation>
    <scope>NUCLEOTIDE SEQUENCE</scope>
</reference>
<evidence type="ECO:0000256" key="4">
    <source>
        <dbReference type="ARBA" id="ARBA00023136"/>
    </source>
</evidence>
<dbReference type="InterPro" id="IPR006664">
    <property type="entry name" value="OMP_bac"/>
</dbReference>
<evidence type="ECO:0000259" key="10">
    <source>
        <dbReference type="PROSITE" id="PS51123"/>
    </source>
</evidence>